<keyword evidence="2" id="KW-0732">Signal</keyword>
<evidence type="ECO:0000256" key="1">
    <source>
        <dbReference type="SAM" id="MobiDB-lite"/>
    </source>
</evidence>
<feature type="region of interest" description="Disordered" evidence="1">
    <location>
        <begin position="111"/>
        <end position="155"/>
    </location>
</feature>
<dbReference type="Pfam" id="PF05275">
    <property type="entry name" value="CopB"/>
    <property type="match status" value="1"/>
</dbReference>
<dbReference type="GO" id="GO:0006878">
    <property type="term" value="P:intracellular copper ion homeostasis"/>
    <property type="evidence" value="ECO:0007669"/>
    <property type="project" value="InterPro"/>
</dbReference>
<dbReference type="SUPFAM" id="SSF56935">
    <property type="entry name" value="Porins"/>
    <property type="match status" value="1"/>
</dbReference>
<feature type="compositionally biased region" description="Low complexity" evidence="1">
    <location>
        <begin position="111"/>
        <end position="123"/>
    </location>
</feature>
<dbReference type="EMBL" id="LT629751">
    <property type="protein sequence ID" value="SDS39057.1"/>
    <property type="molecule type" value="Genomic_DNA"/>
</dbReference>
<evidence type="ECO:0000256" key="2">
    <source>
        <dbReference type="SAM" id="SignalP"/>
    </source>
</evidence>
<feature type="signal peptide" evidence="2">
    <location>
        <begin position="1"/>
        <end position="21"/>
    </location>
</feature>
<dbReference type="RefSeq" id="WP_172830775.1">
    <property type="nucleotide sequence ID" value="NZ_LT629751.1"/>
</dbReference>
<feature type="compositionally biased region" description="Basic and acidic residues" evidence="1">
    <location>
        <begin position="24"/>
        <end position="33"/>
    </location>
</feature>
<reference evidence="4" key="1">
    <citation type="submission" date="2016-10" db="EMBL/GenBank/DDBJ databases">
        <authorList>
            <person name="Varghese N."/>
            <person name="Submissions S."/>
        </authorList>
    </citation>
    <scope>NUCLEOTIDE SEQUENCE [LARGE SCALE GENOMIC DNA]</scope>
    <source>
        <strain evidence="4">KCTC 32247</strain>
    </source>
</reference>
<sequence>MASKLPLALALGLGLIATAQAAEPVDHSSHAGHETPAPAPAATDEHGAHHPQPAAAAPAPAPSQGMPMMDHGGMSHEQMMQMHQQHMQQMQGQQMDHGGMSHEQMMQMHQQHMQAQPQTTPQADHQAHHPAGYPAAPVPPLTDADRAAAFPDLPPHAMHQGGINYLFVADQLEWQDADEGSALSWDLNGWVGGNIDRLAFRSEGERVNGHTEEAELQLLWSHAIGPWWESVAGVRQDFKPGSPQTWAAFGVQGMPLYGLETEATAFLGEAGQSALRLGAEYDILLTNRLILQPAAEMNLYGRNDEERGVGSGFSDLELGLRLRYEIRREFAPYIGVNWTRAYGNTADLLREEDEDVSEARLVAGVRFWF</sequence>
<dbReference type="GO" id="GO:0009279">
    <property type="term" value="C:cell outer membrane"/>
    <property type="evidence" value="ECO:0007669"/>
    <property type="project" value="InterPro"/>
</dbReference>
<evidence type="ECO:0000313" key="4">
    <source>
        <dbReference type="Proteomes" id="UP000243359"/>
    </source>
</evidence>
<proteinExistence type="predicted"/>
<keyword evidence="4" id="KW-1185">Reference proteome</keyword>
<dbReference type="GO" id="GO:0005507">
    <property type="term" value="F:copper ion binding"/>
    <property type="evidence" value="ECO:0007669"/>
    <property type="project" value="InterPro"/>
</dbReference>
<gene>
    <name evidence="3" type="ORF">SAMN05216221_1714</name>
</gene>
<dbReference type="STRING" id="1392877.SAMN05216221_1714"/>
<organism evidence="3 4">
    <name type="scientific">Pseudomonas oryzae</name>
    <dbReference type="NCBI Taxonomy" id="1392877"/>
    <lineage>
        <taxon>Bacteria</taxon>
        <taxon>Pseudomonadati</taxon>
        <taxon>Pseudomonadota</taxon>
        <taxon>Gammaproteobacteria</taxon>
        <taxon>Pseudomonadales</taxon>
        <taxon>Pseudomonadaceae</taxon>
        <taxon>Pseudomonas</taxon>
    </lineage>
</organism>
<dbReference type="AlphaFoldDB" id="A0A1H1RTK0"/>
<feature type="chain" id="PRO_5009259307" evidence="2">
    <location>
        <begin position="22"/>
        <end position="369"/>
    </location>
</feature>
<accession>A0A1H1RTK0</accession>
<dbReference type="InterPro" id="IPR007939">
    <property type="entry name" value="Cu-R_B_prcur"/>
</dbReference>
<dbReference type="Proteomes" id="UP000243359">
    <property type="component" value="Chromosome I"/>
</dbReference>
<evidence type="ECO:0000313" key="3">
    <source>
        <dbReference type="EMBL" id="SDS39057.1"/>
    </source>
</evidence>
<protein>
    <submittedName>
        <fullName evidence="3">Copper resistance protein B</fullName>
    </submittedName>
</protein>
<name>A0A1H1RTK0_9PSED</name>
<feature type="region of interest" description="Disordered" evidence="1">
    <location>
        <begin position="24"/>
        <end position="73"/>
    </location>
</feature>